<name>Q6PJK3_HUMAN</name>
<sequence length="34" mass="3886">MKMGSFGYCHPLWKSCWISAWHQTLLGMVQGVTT</sequence>
<proteinExistence type="evidence at transcript level"/>
<dbReference type="EMBL" id="BC014386">
    <property type="protein sequence ID" value="AAH14386.2"/>
    <property type="molecule type" value="mRNA"/>
</dbReference>
<evidence type="ECO:0000313" key="1">
    <source>
        <dbReference type="EMBL" id="AAH14386.2"/>
    </source>
</evidence>
<reference evidence="1" key="1">
    <citation type="journal article" date="2004" name="Genome Res.">
        <title>The status, quality, and expansion of the NIH full-length cDNA project: the Mammalian Gene Collection (MGC).</title>
        <authorList>
            <consortium name="The MGC Project Team"/>
            <person name="Gerhard D.S."/>
            <person name="Wagner L."/>
            <person name="Feingold E.A."/>
            <person name="Shenmen C.M."/>
            <person name="Grouse L.H."/>
            <person name="Schuler G."/>
            <person name="Klein S.L."/>
            <person name="Old S."/>
            <person name="Rasooly R."/>
            <person name="Good P."/>
            <person name="Guyer M."/>
            <person name="Peck A.M."/>
            <person name="Derge J.G."/>
            <person name="Lipman D."/>
            <person name="Collins F.S."/>
            <person name="Jang W."/>
            <person name="Sherry S."/>
            <person name="Feolo M."/>
            <person name="Misquitta L."/>
            <person name="Lee E."/>
            <person name="Rotmistrovsky K."/>
            <person name="Greenhut S.F."/>
            <person name="Schaefer C.F."/>
            <person name="Buetow K."/>
            <person name="Bonner T.I."/>
            <person name="Haussler D."/>
            <person name="Kent J."/>
            <person name="Kiekhaus M."/>
            <person name="Furey T."/>
            <person name="Brent M."/>
            <person name="Prange C."/>
            <person name="Schreiber K."/>
            <person name="Shapiro N."/>
            <person name="Bhat N.K."/>
            <person name="Hopkins R.F."/>
            <person name="Hsie F."/>
            <person name="Driscoll T."/>
            <person name="Soares M.B."/>
            <person name="Casavant T.L."/>
            <person name="Scheetz T.E."/>
            <person name="Brown-stein M.J."/>
            <person name="Usdin T.B."/>
            <person name="Toshiyuki S."/>
            <person name="Carninci P."/>
            <person name="Piao Y."/>
            <person name="Dudekula D.B."/>
            <person name="Ko M.S."/>
            <person name="Kawakami K."/>
            <person name="Suzuki Y."/>
            <person name="Sugano S."/>
            <person name="Gruber C.E."/>
            <person name="Smith M.R."/>
            <person name="Simmons B."/>
            <person name="Moore T."/>
            <person name="Waterman R."/>
            <person name="Johnson S.L."/>
            <person name="Ruan Y."/>
            <person name="Wei C.L."/>
            <person name="Mathavan S."/>
            <person name="Gunaratne P.H."/>
            <person name="Wu J."/>
            <person name="Garcia A.M."/>
            <person name="Hulyk S.W."/>
            <person name="Fuh E."/>
            <person name="Yuan Y."/>
            <person name="Sneed A."/>
            <person name="Kowis C."/>
            <person name="Hodgson A."/>
            <person name="Muzny D.M."/>
            <person name="McPherson J."/>
            <person name="Gibbs R.A."/>
            <person name="Fahey J."/>
            <person name="Helton E."/>
            <person name="Ketteman M."/>
            <person name="Madan A."/>
            <person name="Rodrigues S."/>
            <person name="Sanchez A."/>
            <person name="Whiting M."/>
            <person name="Madari A."/>
            <person name="Young A.C."/>
            <person name="Wetherby K.D."/>
            <person name="Granite S.J."/>
            <person name="Kwong P.N."/>
            <person name="Brinkley C.P."/>
            <person name="Pearson R.L."/>
            <person name="Bouffard G.G."/>
            <person name="Blakesly R.W."/>
            <person name="Green E.D."/>
            <person name="Dickson M.C."/>
            <person name="Rodriguez A.C."/>
            <person name="Grimwood J."/>
            <person name="Schmutz J."/>
            <person name="Myers R.M."/>
            <person name="Butterfield Y.S."/>
            <person name="Griffith M."/>
            <person name="Griffith O.L."/>
            <person name="Krzywinski M.I."/>
            <person name="Liao N."/>
            <person name="Morin R."/>
            <person name="Morrin R."/>
            <person name="Palmquist D."/>
            <person name="Petrescu A.S."/>
            <person name="Skalska U."/>
            <person name="Smailus D.E."/>
            <person name="Stott J.M."/>
            <person name="Schnerch A."/>
            <person name="Schein J.E."/>
            <person name="Jones S.J."/>
            <person name="Holt R.A."/>
            <person name="Baross A."/>
            <person name="Marra M.A."/>
            <person name="Clifton S."/>
            <person name="Makowski K.A."/>
            <person name="Bosak S."/>
            <person name="Malek J."/>
        </authorList>
    </citation>
    <scope>NUCLEOTIDE SEQUENCE [LARGE SCALE MRNA]</scope>
    <source>
        <tissue evidence="1">Brain</tissue>
    </source>
</reference>
<protein>
    <submittedName>
        <fullName evidence="1">PPM1G protein</fullName>
    </submittedName>
</protein>
<accession>Q6PJK3</accession>
<dbReference type="AlphaFoldDB" id="Q6PJK3"/>
<organism evidence="1">
    <name type="scientific">Homo sapiens</name>
    <name type="common">Human</name>
    <dbReference type="NCBI Taxonomy" id="9606"/>
    <lineage>
        <taxon>Eukaryota</taxon>
        <taxon>Metazoa</taxon>
        <taxon>Chordata</taxon>
        <taxon>Craniata</taxon>
        <taxon>Vertebrata</taxon>
        <taxon>Euteleostomi</taxon>
        <taxon>Mammalia</taxon>
        <taxon>Eutheria</taxon>
        <taxon>Euarchontoglires</taxon>
        <taxon>Primates</taxon>
        <taxon>Haplorrhini</taxon>
        <taxon>Catarrhini</taxon>
        <taxon>Hominidae</taxon>
        <taxon>Homo</taxon>
    </lineage>
</organism>